<evidence type="ECO:0000313" key="10">
    <source>
        <dbReference type="Proteomes" id="UP000030762"/>
    </source>
</evidence>
<dbReference type="GO" id="GO:0046872">
    <property type="term" value="F:metal ion binding"/>
    <property type="evidence" value="ECO:0007669"/>
    <property type="project" value="UniProtKB-UniRule"/>
</dbReference>
<dbReference type="Gene3D" id="3.40.50.10880">
    <property type="entry name" value="Uncharacterised protein PF01937, DUF89, domain 3"/>
    <property type="match status" value="1"/>
</dbReference>
<organism evidence="9 10">
    <name type="scientific">Saprolegnia diclina (strain VS20)</name>
    <dbReference type="NCBI Taxonomy" id="1156394"/>
    <lineage>
        <taxon>Eukaryota</taxon>
        <taxon>Sar</taxon>
        <taxon>Stramenopiles</taxon>
        <taxon>Oomycota</taxon>
        <taxon>Saprolegniomycetes</taxon>
        <taxon>Saprolegniales</taxon>
        <taxon>Saprolegniaceae</taxon>
        <taxon>Saprolegnia</taxon>
    </lineage>
</organism>
<gene>
    <name evidence="9" type="ORF">SDRG_11961</name>
</gene>
<keyword evidence="3 7" id="KW-0479">Metal-binding</keyword>
<evidence type="ECO:0000256" key="2">
    <source>
        <dbReference type="ARBA" id="ARBA00009519"/>
    </source>
</evidence>
<accession>T0QA58</accession>
<dbReference type="InterPro" id="IPR039763">
    <property type="entry name" value="ARMT1"/>
</dbReference>
<dbReference type="eggNOG" id="KOG3870">
    <property type="taxonomic scope" value="Eukaryota"/>
</dbReference>
<comment type="cofactor">
    <cofactor evidence="7">
        <name>Mn(2+)</name>
        <dbReference type="ChEBI" id="CHEBI:29035"/>
    </cofactor>
    <cofactor evidence="7">
        <name>Ni(2+)</name>
        <dbReference type="ChEBI" id="CHEBI:49786"/>
    </cofactor>
</comment>
<proteinExistence type="inferred from homology"/>
<evidence type="ECO:0000259" key="8">
    <source>
        <dbReference type="Pfam" id="PF01937"/>
    </source>
</evidence>
<evidence type="ECO:0000256" key="6">
    <source>
        <dbReference type="ARBA" id="ARBA00048809"/>
    </source>
</evidence>
<evidence type="ECO:0000256" key="5">
    <source>
        <dbReference type="ARBA" id="ARBA00023211"/>
    </source>
</evidence>
<dbReference type="AlphaFoldDB" id="T0QA58"/>
<dbReference type="GeneID" id="19952688"/>
<dbReference type="Pfam" id="PF01937">
    <property type="entry name" value="ARMT1-like_dom"/>
    <property type="match status" value="1"/>
</dbReference>
<dbReference type="OMA" id="SHFWTGP"/>
<dbReference type="GO" id="GO:0005634">
    <property type="term" value="C:nucleus"/>
    <property type="evidence" value="ECO:0007669"/>
    <property type="project" value="TreeGrafter"/>
</dbReference>
<evidence type="ECO:0000256" key="1">
    <source>
        <dbReference type="ARBA" id="ARBA00001326"/>
    </source>
</evidence>
<keyword evidence="5 7" id="KW-0464">Manganese</keyword>
<dbReference type="OrthoDB" id="541375at2759"/>
<dbReference type="PANTHER" id="PTHR12260:SF6">
    <property type="entry name" value="DAMAGE-CONTROL PHOSPHATASE ARMT1"/>
    <property type="match status" value="1"/>
</dbReference>
<evidence type="ECO:0000313" key="9">
    <source>
        <dbReference type="EMBL" id="EQC30385.1"/>
    </source>
</evidence>
<dbReference type="GO" id="GO:0103026">
    <property type="term" value="F:fructose-1-phosphatase activity"/>
    <property type="evidence" value="ECO:0007669"/>
    <property type="project" value="RHEA"/>
</dbReference>
<dbReference type="InterPro" id="IPR036075">
    <property type="entry name" value="ARMT-1-like_metal-bd_sf"/>
</dbReference>
<dbReference type="GO" id="GO:0097023">
    <property type="term" value="F:fructose 6-phosphate aldolase activity"/>
    <property type="evidence" value="ECO:0007669"/>
    <property type="project" value="RHEA"/>
</dbReference>
<dbReference type="SUPFAM" id="SSF111321">
    <property type="entry name" value="AF1104-like"/>
    <property type="match status" value="1"/>
</dbReference>
<keyword evidence="10" id="KW-1185">Reference proteome</keyword>
<dbReference type="Proteomes" id="UP000030762">
    <property type="component" value="Unassembled WGS sequence"/>
</dbReference>
<dbReference type="Gene3D" id="1.20.930.60">
    <property type="match status" value="1"/>
</dbReference>
<dbReference type="EC" id="3.1.3.-" evidence="7"/>
<dbReference type="VEuPathDB" id="FungiDB:SDRG_11961"/>
<feature type="domain" description="Damage-control phosphatase ARMT1-like metal-binding" evidence="8">
    <location>
        <begin position="46"/>
        <end position="400"/>
    </location>
</feature>
<dbReference type="EMBL" id="JH767176">
    <property type="protein sequence ID" value="EQC30385.1"/>
    <property type="molecule type" value="Genomic_DNA"/>
</dbReference>
<protein>
    <recommendedName>
        <fullName evidence="7">Sugar phosphate phosphatase</fullName>
        <ecNumber evidence="7">3.1.3.-</ecNumber>
    </recommendedName>
</protein>
<dbReference type="FunCoup" id="T0QA58">
    <property type="interactions" value="216"/>
</dbReference>
<dbReference type="STRING" id="1156394.T0QA58"/>
<dbReference type="PANTHER" id="PTHR12260">
    <property type="entry name" value="DAMAGE-CONTROL PHOSPHATASE ARMT1"/>
    <property type="match status" value="1"/>
</dbReference>
<evidence type="ECO:0000256" key="7">
    <source>
        <dbReference type="RuleBase" id="RU367030"/>
    </source>
</evidence>
<dbReference type="InParanoid" id="T0QA58"/>
<dbReference type="GO" id="GO:0006974">
    <property type="term" value="P:DNA damage response"/>
    <property type="evidence" value="ECO:0007669"/>
    <property type="project" value="TreeGrafter"/>
</dbReference>
<dbReference type="InterPro" id="IPR002791">
    <property type="entry name" value="ARMT1-like_metal-bd"/>
</dbReference>
<name>T0QA58_SAPDV</name>
<sequence length="426" mass="47201">MQHPHTWPVSNPRPKTMATTAFLEKLHAQALIYTDGSVPFAKAAMASRIPKLLHEIADQNAAKKSLSEAHCAKLRAFADDVAANKPIPALSNPAIDPTWHADYERLGAGKTWHDAAWFFAEAYLFRLVLDVTGYDEHGVDPFHCQKMHELDDATPWRLLETAAALDASDLPTREKLGDLMKLSLWGNKADGAYKEVKDTISGAHANLAVDDQYLLTNHCEQVIQHLESFHGTTTVHFINDNCGTEILLDLALVDHLLTHKWCTSIVLHVKGAPTYVSDATANDIVETVRLMGDASRTPSVRALASRLQAFLDQGVLKPVGDLLWNQYRFYFELPPHVTNALATAGLVFLKGDANYRRLLGDRLWPATTLISEAVPYFPAPFVALRTMKSDPIVGILPAQEAALEAEDPLWRINGKRGVIQSVLRRT</sequence>
<evidence type="ECO:0000256" key="3">
    <source>
        <dbReference type="ARBA" id="ARBA00022723"/>
    </source>
</evidence>
<comment type="catalytic activity">
    <reaction evidence="1 7">
        <text>beta-D-fructose 1-phosphate + H2O = D-fructose + phosphate</text>
        <dbReference type="Rhea" id="RHEA:35603"/>
        <dbReference type="ChEBI" id="CHEBI:15377"/>
        <dbReference type="ChEBI" id="CHEBI:37721"/>
        <dbReference type="ChEBI" id="CHEBI:43474"/>
        <dbReference type="ChEBI" id="CHEBI:138881"/>
    </reaction>
</comment>
<comment type="catalytic activity">
    <reaction evidence="6 7">
        <text>beta-D-fructose 6-phosphate = dihydroxyacetone + D-glyceraldehyde 3-phosphate</text>
        <dbReference type="Rhea" id="RHEA:28002"/>
        <dbReference type="ChEBI" id="CHEBI:16016"/>
        <dbReference type="ChEBI" id="CHEBI:57634"/>
        <dbReference type="ChEBI" id="CHEBI:59776"/>
    </reaction>
</comment>
<comment type="domain">
    <text evidence="7">Subfamily III proteins have a conserved RTxK motif about 40-50 residues from the C-terminus; the threonine may be replaced by serine or cysteine.</text>
</comment>
<evidence type="ECO:0000256" key="4">
    <source>
        <dbReference type="ARBA" id="ARBA00022801"/>
    </source>
</evidence>
<keyword evidence="4 7" id="KW-0378">Hydrolase</keyword>
<comment type="similarity">
    <text evidence="2 7">Belongs to the damage-control phosphatase family. Sugar phosphate phosphatase III subfamily.</text>
</comment>
<dbReference type="RefSeq" id="XP_008616238.1">
    <property type="nucleotide sequence ID" value="XM_008618016.1"/>
</dbReference>
<reference evidence="9 10" key="1">
    <citation type="submission" date="2012-04" db="EMBL/GenBank/DDBJ databases">
        <title>The Genome Sequence of Saprolegnia declina VS20.</title>
        <authorList>
            <consortium name="The Broad Institute Genome Sequencing Platform"/>
            <person name="Russ C."/>
            <person name="Nusbaum C."/>
            <person name="Tyler B."/>
            <person name="van West P."/>
            <person name="Dieguez-Uribeondo J."/>
            <person name="de Bruijn I."/>
            <person name="Tripathy S."/>
            <person name="Jiang R."/>
            <person name="Young S.K."/>
            <person name="Zeng Q."/>
            <person name="Gargeya S."/>
            <person name="Fitzgerald M."/>
            <person name="Haas B."/>
            <person name="Abouelleil A."/>
            <person name="Alvarado L."/>
            <person name="Arachchi H.M."/>
            <person name="Berlin A."/>
            <person name="Chapman S.B."/>
            <person name="Goldberg J."/>
            <person name="Griggs A."/>
            <person name="Gujja S."/>
            <person name="Hansen M."/>
            <person name="Howarth C."/>
            <person name="Imamovic A."/>
            <person name="Larimer J."/>
            <person name="McCowen C."/>
            <person name="Montmayeur A."/>
            <person name="Murphy C."/>
            <person name="Neiman D."/>
            <person name="Pearson M."/>
            <person name="Priest M."/>
            <person name="Roberts A."/>
            <person name="Saif S."/>
            <person name="Shea T."/>
            <person name="Sisk P."/>
            <person name="Sykes S."/>
            <person name="Wortman J."/>
            <person name="Nusbaum C."/>
            <person name="Birren B."/>
        </authorList>
    </citation>
    <scope>NUCLEOTIDE SEQUENCE [LARGE SCALE GENOMIC DNA]</scope>
    <source>
        <strain evidence="9 10">VS20</strain>
    </source>
</reference>
<comment type="function">
    <text evidence="7">Metal-dependent phosphatase that shows phosphatase activity against several substrates, including fructose-1-phosphate and fructose-6-phosphate. Its preference for fructose-1-phosphate, a strong glycating agent that causes DNA damage rather than a canonical yeast metabolite, suggests a damage-control function in hexose phosphate metabolism.</text>
</comment>